<proteinExistence type="predicted"/>
<sequence>MSQDYQPETMTRAQAEQLPGTVLLDFGANWCSICNAARPHVEAALADHPQVRHIRIEDGKGRPLGREFGVKLWPSLFLLRDGHVQAQLVRPESTEAVRAALAAALPGSPGA</sequence>
<dbReference type="PROSITE" id="PS51352">
    <property type="entry name" value="THIOREDOXIN_2"/>
    <property type="match status" value="1"/>
</dbReference>
<dbReference type="Gene3D" id="3.40.30.10">
    <property type="entry name" value="Glutaredoxin"/>
    <property type="match status" value="1"/>
</dbReference>
<evidence type="ECO:0000259" key="1">
    <source>
        <dbReference type="PROSITE" id="PS51352"/>
    </source>
</evidence>
<dbReference type="EMBL" id="NSJF01000008">
    <property type="protein sequence ID" value="PAT33563.1"/>
    <property type="molecule type" value="Genomic_DNA"/>
</dbReference>
<dbReference type="AlphaFoldDB" id="A0A2A2A6Z1"/>
<dbReference type="Proteomes" id="UP000217999">
    <property type="component" value="Unassembled WGS sequence"/>
</dbReference>
<evidence type="ECO:0000313" key="2">
    <source>
        <dbReference type="EMBL" id="PAT33563.1"/>
    </source>
</evidence>
<organism evidence="2 3">
    <name type="scientific">Vandammella animalimorsus</name>
    <dbReference type="NCBI Taxonomy" id="2029117"/>
    <lineage>
        <taxon>Bacteria</taxon>
        <taxon>Pseudomonadati</taxon>
        <taxon>Pseudomonadota</taxon>
        <taxon>Betaproteobacteria</taxon>
        <taxon>Burkholderiales</taxon>
        <taxon>Comamonadaceae</taxon>
        <taxon>Vandammella</taxon>
    </lineage>
</organism>
<accession>A0A2A2A6Z1</accession>
<reference evidence="2 3" key="1">
    <citation type="submission" date="2017-08" db="EMBL/GenBank/DDBJ databases">
        <title>WGS of Clinical strains of the CDC Group NO-1 linked to zoonotic infections in humans.</title>
        <authorList>
            <person name="Bernier A.-M."/>
            <person name="Bernard K."/>
        </authorList>
    </citation>
    <scope>NUCLEOTIDE SEQUENCE [LARGE SCALE GENOMIC DNA]</scope>
    <source>
        <strain evidence="2 3">NML03-0146</strain>
    </source>
</reference>
<gene>
    <name evidence="2" type="ORF">CK620_12905</name>
</gene>
<dbReference type="RefSeq" id="WP_095550644.1">
    <property type="nucleotide sequence ID" value="NZ_CP156659.1"/>
</dbReference>
<evidence type="ECO:0000313" key="3">
    <source>
        <dbReference type="Proteomes" id="UP000217999"/>
    </source>
</evidence>
<dbReference type="InterPro" id="IPR036249">
    <property type="entry name" value="Thioredoxin-like_sf"/>
</dbReference>
<dbReference type="Pfam" id="PF00085">
    <property type="entry name" value="Thioredoxin"/>
    <property type="match status" value="1"/>
</dbReference>
<dbReference type="InterPro" id="IPR013766">
    <property type="entry name" value="Thioredoxin_domain"/>
</dbReference>
<name>A0A2A2A6Z1_9BURK</name>
<comment type="caution">
    <text evidence="2">The sequence shown here is derived from an EMBL/GenBank/DDBJ whole genome shotgun (WGS) entry which is preliminary data.</text>
</comment>
<protein>
    <submittedName>
        <fullName evidence="2">Thiol reductase thioredoxin</fullName>
    </submittedName>
</protein>
<dbReference type="SUPFAM" id="SSF52833">
    <property type="entry name" value="Thioredoxin-like"/>
    <property type="match status" value="1"/>
</dbReference>
<feature type="domain" description="Thioredoxin" evidence="1">
    <location>
        <begin position="1"/>
        <end position="106"/>
    </location>
</feature>
<dbReference type="CDD" id="cd02947">
    <property type="entry name" value="TRX_family"/>
    <property type="match status" value="1"/>
</dbReference>